<reference evidence="2" key="1">
    <citation type="submission" date="2014-09" db="EMBL/GenBank/DDBJ databases">
        <authorList>
            <person name="Magalhaes I.L.F."/>
            <person name="Oliveira U."/>
            <person name="Santos F.R."/>
            <person name="Vidigal T.H.D.A."/>
            <person name="Brescovit A.D."/>
            <person name="Santos A.J."/>
        </authorList>
    </citation>
    <scope>NUCLEOTIDE SEQUENCE</scope>
    <source>
        <tissue evidence="2">Shoot tissue taken approximately 20 cm above the soil surface</tissue>
    </source>
</reference>
<proteinExistence type="predicted"/>
<organism evidence="2">
    <name type="scientific">Arundo donax</name>
    <name type="common">Giant reed</name>
    <name type="synonym">Donax arundinaceus</name>
    <dbReference type="NCBI Taxonomy" id="35708"/>
    <lineage>
        <taxon>Eukaryota</taxon>
        <taxon>Viridiplantae</taxon>
        <taxon>Streptophyta</taxon>
        <taxon>Embryophyta</taxon>
        <taxon>Tracheophyta</taxon>
        <taxon>Spermatophyta</taxon>
        <taxon>Magnoliopsida</taxon>
        <taxon>Liliopsida</taxon>
        <taxon>Poales</taxon>
        <taxon>Poaceae</taxon>
        <taxon>PACMAD clade</taxon>
        <taxon>Arundinoideae</taxon>
        <taxon>Arundineae</taxon>
        <taxon>Arundo</taxon>
    </lineage>
</organism>
<evidence type="ECO:0000313" key="2">
    <source>
        <dbReference type="EMBL" id="JAD54850.1"/>
    </source>
</evidence>
<reference evidence="2" key="2">
    <citation type="journal article" date="2015" name="Data Brief">
        <title>Shoot transcriptome of the giant reed, Arundo donax.</title>
        <authorList>
            <person name="Barrero R.A."/>
            <person name="Guerrero F.D."/>
            <person name="Moolhuijzen P."/>
            <person name="Goolsby J.A."/>
            <person name="Tidwell J."/>
            <person name="Bellgard S.E."/>
            <person name="Bellgard M.I."/>
        </authorList>
    </citation>
    <scope>NUCLEOTIDE SEQUENCE</scope>
    <source>
        <tissue evidence="2">Shoot tissue taken approximately 20 cm above the soil surface</tissue>
    </source>
</reference>
<protein>
    <submittedName>
        <fullName evidence="2">Uncharacterized protein</fullName>
    </submittedName>
</protein>
<evidence type="ECO:0000256" key="1">
    <source>
        <dbReference type="SAM" id="MobiDB-lite"/>
    </source>
</evidence>
<name>A0A0A9B0Y9_ARUDO</name>
<accession>A0A0A9B0Y9</accession>
<feature type="compositionally biased region" description="Basic residues" evidence="1">
    <location>
        <begin position="142"/>
        <end position="151"/>
    </location>
</feature>
<dbReference type="AlphaFoldDB" id="A0A0A9B0Y9"/>
<sequence length="165" mass="18373">MRSDATKFLTLVRCTQELRPCTFHTKMLSLSIGEQPTTMTTTKGPQLSTFTSPSSAAITCGGRGREQSPDCSDVHRGVEELLITSKAINVRGLIRSDAQLAHEHILRADRPRRSPQTRQEPAASARLVVRWQGGQPGTTLRQGRHEKRRAQRPLEGVDEGHRGRR</sequence>
<dbReference type="EMBL" id="GBRH01243045">
    <property type="protein sequence ID" value="JAD54850.1"/>
    <property type="molecule type" value="Transcribed_RNA"/>
</dbReference>
<feature type="region of interest" description="Disordered" evidence="1">
    <location>
        <begin position="107"/>
        <end position="165"/>
    </location>
</feature>